<protein>
    <submittedName>
        <fullName evidence="1">Uncharacterized protein</fullName>
    </submittedName>
</protein>
<proteinExistence type="predicted"/>
<dbReference type="AlphaFoldDB" id="A0A1F5E7M0"/>
<organism evidence="1 2">
    <name type="scientific">Candidatus Berkelbacteria bacterium RIFOXYA2_FULL_43_10</name>
    <dbReference type="NCBI Taxonomy" id="1797472"/>
    <lineage>
        <taxon>Bacteria</taxon>
        <taxon>Candidatus Berkelbacteria</taxon>
    </lineage>
</organism>
<evidence type="ECO:0000313" key="2">
    <source>
        <dbReference type="Proteomes" id="UP000178583"/>
    </source>
</evidence>
<dbReference type="EMBL" id="MEZY01000037">
    <property type="protein sequence ID" value="OGD63244.1"/>
    <property type="molecule type" value="Genomic_DNA"/>
</dbReference>
<name>A0A1F5E7M0_9BACT</name>
<evidence type="ECO:0000313" key="1">
    <source>
        <dbReference type="EMBL" id="OGD63244.1"/>
    </source>
</evidence>
<gene>
    <name evidence="1" type="ORF">A2215_04620</name>
</gene>
<sequence length="60" mass="6665">MLSFISVAFTTCSGATLSVAFTTLSVVDPDLAFWNTFFEISLNWADQLKQIYDQPGLDQV</sequence>
<comment type="caution">
    <text evidence="1">The sequence shown here is derived from an EMBL/GenBank/DDBJ whole genome shotgun (WGS) entry which is preliminary data.</text>
</comment>
<reference evidence="1 2" key="1">
    <citation type="journal article" date="2016" name="Nat. Commun.">
        <title>Thousands of microbial genomes shed light on interconnected biogeochemical processes in an aquifer system.</title>
        <authorList>
            <person name="Anantharaman K."/>
            <person name="Brown C.T."/>
            <person name="Hug L.A."/>
            <person name="Sharon I."/>
            <person name="Castelle C.J."/>
            <person name="Probst A.J."/>
            <person name="Thomas B.C."/>
            <person name="Singh A."/>
            <person name="Wilkins M.J."/>
            <person name="Karaoz U."/>
            <person name="Brodie E.L."/>
            <person name="Williams K.H."/>
            <person name="Hubbard S.S."/>
            <person name="Banfield J.F."/>
        </authorList>
    </citation>
    <scope>NUCLEOTIDE SEQUENCE [LARGE SCALE GENOMIC DNA]</scope>
</reference>
<accession>A0A1F5E7M0</accession>
<dbReference type="Proteomes" id="UP000178583">
    <property type="component" value="Unassembled WGS sequence"/>
</dbReference>